<dbReference type="InterPro" id="IPR011050">
    <property type="entry name" value="Pectin_lyase_fold/virulence"/>
</dbReference>
<comment type="caution">
    <text evidence="1">The sequence shown here is derived from an EMBL/GenBank/DDBJ whole genome shotgun (WGS) entry which is preliminary data.</text>
</comment>
<dbReference type="PANTHER" id="PTHR11319:SF35">
    <property type="entry name" value="OUTER MEMBRANE PROTEIN PMPC-RELATED"/>
    <property type="match status" value="1"/>
</dbReference>
<dbReference type="PROSITE" id="PS51257">
    <property type="entry name" value="PROKAR_LIPOPROTEIN"/>
    <property type="match status" value="1"/>
</dbReference>
<dbReference type="EMBL" id="SUTF01000006">
    <property type="protein sequence ID" value="MBE6510728.1"/>
    <property type="molecule type" value="Genomic_DNA"/>
</dbReference>
<dbReference type="InterPro" id="IPR013783">
    <property type="entry name" value="Ig-like_fold"/>
</dbReference>
<dbReference type="SUPFAM" id="SSF51126">
    <property type="entry name" value="Pectin lyase-like"/>
    <property type="match status" value="1"/>
</dbReference>
<evidence type="ECO:0000313" key="1">
    <source>
        <dbReference type="EMBL" id="MBE6510728.1"/>
    </source>
</evidence>
<protein>
    <recommendedName>
        <fullName evidence="3">Adhesin-like protein</fullName>
    </recommendedName>
</protein>
<evidence type="ECO:0000313" key="2">
    <source>
        <dbReference type="Proteomes" id="UP000713479"/>
    </source>
</evidence>
<dbReference type="PANTHER" id="PTHR11319">
    <property type="entry name" value="G PROTEIN-COUPLED RECEPTOR-RELATED"/>
    <property type="match status" value="1"/>
</dbReference>
<dbReference type="Gene3D" id="2.60.40.10">
    <property type="entry name" value="Immunoglobulins"/>
    <property type="match status" value="2"/>
</dbReference>
<organism evidence="1 2">
    <name type="scientific">Methanobrevibacter millerae</name>
    <dbReference type="NCBI Taxonomy" id="230361"/>
    <lineage>
        <taxon>Archaea</taxon>
        <taxon>Methanobacteriati</taxon>
        <taxon>Methanobacteriota</taxon>
        <taxon>Methanomada group</taxon>
        <taxon>Methanobacteria</taxon>
        <taxon>Methanobacteriales</taxon>
        <taxon>Methanobacteriaceae</taxon>
        <taxon>Methanobrevibacter</taxon>
    </lineage>
</organism>
<evidence type="ECO:0008006" key="3">
    <source>
        <dbReference type="Google" id="ProtNLM"/>
    </source>
</evidence>
<accession>A0A8T3VQN4</accession>
<name>A0A8T3VQN4_9EURY</name>
<reference evidence="1" key="1">
    <citation type="submission" date="2019-04" db="EMBL/GenBank/DDBJ databases">
        <title>Evolution of Biomass-Degrading Anaerobic Consortia Revealed by Metagenomics.</title>
        <authorList>
            <person name="Peng X."/>
        </authorList>
    </citation>
    <scope>NUCLEOTIDE SEQUENCE</scope>
    <source>
        <strain evidence="1">SIG13</strain>
    </source>
</reference>
<sequence length="826" mass="89904">MKKRIFMTLLVFIIAIGCVNASDDINQTVDDSLTLPQENNLGVDDGTFATLQNKIYQAPAGSTINLENDYRYNSDVDPLYGIRIDKSLTINGNGHSLDGLKTSKIFYVNTGSPVTFNNINFINGQSSVNGGAIGTESNQGNLKIDGCQFIDNNAENNGGAVSCGAFATISNCYFKDNSACFGGAIHLKDGSVLNCEFINNYASLDGGAVYMGYYGHGEIQGCNFVGNSAYSGGGAVFGNFEDRPSQIYSCNFTDNHVGYYGGAVKGMYEIYSSNFNSNHADYDGGAVARGMLVSKCSFNNNYAIGTYGCGGAVYETKNVDACEFIDNEASYGGYAIYGFDSVTNNIFKSSKNHNEFIWDDAGGVLKNNKMTSSNNYDIKISDASSIGFDMFLVFANTTVVPNSKIELCQFQDDSGNKVIFDSNKDINARLTNRDSGSVHDITLSYDSATYGYYFECILEEGTYDVTGATKDMNNYKVKKGVLVVDGDTNYTLSVQNLTKYVGGPEKLTATVVNGKGRLISGVDVKFNINGVDYSRTTDSNGVASININLGAGNYTIKCSYGDSSCDALVQVISTLYGNDLTKYHKNSSQYYVSCLDTNGNRIASGSVEFNINGVFYTRDIIDGVARMNINLNPGDYIITARNLLNNEMHSNKIKVLTTIVENYDLTKYYKNDSQYRVRLLDGQGNPVGAGVSIEFNINGVFYTRTSDAQGYVKMNINLNPGTYIITANYNGLMASNTIKVLPIIKANDLVMYYRDGSKFEAALLDGQGKPYVNKTITFNINGVFYNRTTDAQGIARLNINLMAGEYIITSMYENGAATSNKVTIRS</sequence>
<dbReference type="Proteomes" id="UP000713479">
    <property type="component" value="Unassembled WGS sequence"/>
</dbReference>
<proteinExistence type="predicted"/>
<gene>
    <name evidence="1" type="ORF">E7Z74_05630</name>
</gene>
<dbReference type="AlphaFoldDB" id="A0A8T3VQN4"/>